<dbReference type="AlphaFoldDB" id="A0A6B0Y4M0"/>
<feature type="chain" id="PRO_5025395270" evidence="1">
    <location>
        <begin position="17"/>
        <end position="53"/>
    </location>
</feature>
<accession>A0A6B0Y4M0</accession>
<organism evidence="2">
    <name type="scientific">Boseongicola sp. SB0664_bin_43</name>
    <dbReference type="NCBI Taxonomy" id="2604844"/>
    <lineage>
        <taxon>Bacteria</taxon>
        <taxon>Pseudomonadati</taxon>
        <taxon>Pseudomonadota</taxon>
        <taxon>Alphaproteobacteria</taxon>
        <taxon>Rhodobacterales</taxon>
        <taxon>Paracoccaceae</taxon>
        <taxon>Boseongicola</taxon>
    </lineage>
</organism>
<feature type="non-terminal residue" evidence="2">
    <location>
        <position position="53"/>
    </location>
</feature>
<comment type="caution">
    <text evidence="2">The sequence shown here is derived from an EMBL/GenBank/DDBJ whole genome shotgun (WGS) entry which is preliminary data.</text>
</comment>
<evidence type="ECO:0000256" key="1">
    <source>
        <dbReference type="SAM" id="SignalP"/>
    </source>
</evidence>
<gene>
    <name evidence="2" type="ORF">F4Y60_12805</name>
</gene>
<dbReference type="EMBL" id="VXRY01000526">
    <property type="protein sequence ID" value="MXY34937.1"/>
    <property type="molecule type" value="Genomic_DNA"/>
</dbReference>
<reference evidence="2" key="1">
    <citation type="submission" date="2019-09" db="EMBL/GenBank/DDBJ databases">
        <title>Characterisation of the sponge microbiome using genome-centric metagenomics.</title>
        <authorList>
            <person name="Engelberts J.P."/>
            <person name="Robbins S.J."/>
            <person name="De Goeij J.M."/>
            <person name="Aranda M."/>
            <person name="Bell S.C."/>
            <person name="Webster N.S."/>
        </authorList>
    </citation>
    <scope>NUCLEOTIDE SEQUENCE</scope>
    <source>
        <strain evidence="2">SB0664_bin_43</strain>
    </source>
</reference>
<keyword evidence="1" id="KW-0732">Signal</keyword>
<proteinExistence type="predicted"/>
<evidence type="ECO:0000313" key="2">
    <source>
        <dbReference type="EMBL" id="MXY34937.1"/>
    </source>
</evidence>
<feature type="signal peptide" evidence="1">
    <location>
        <begin position="1"/>
        <end position="16"/>
    </location>
</feature>
<protein>
    <submittedName>
        <fullName evidence="2">DUF2892 domain-containing protein</fullName>
    </submittedName>
</protein>
<sequence>MLKKLAQMSASTAVMAAGLILGGGTAGAADLTINLGYAAANTSSYAVLADKFE</sequence>
<name>A0A6B0Y4M0_9RHOB</name>